<dbReference type="RefSeq" id="WP_047577776.1">
    <property type="nucleotide sequence ID" value="NZ_JPQT01000125.1"/>
</dbReference>
<keyword evidence="1" id="KW-0472">Membrane</keyword>
<evidence type="ECO:0000313" key="2">
    <source>
        <dbReference type="EMBL" id="KFE48087.1"/>
    </source>
</evidence>
<gene>
    <name evidence="2" type="ORF">IV02_22370</name>
</gene>
<sequence>MALYFESFEKSFDFDGRARRSEYWVFQLGNICLGSLCVWLDAVLGLYIPLIGFGPVTVLFLMMVMVPSLSLTVRRFHDYESSGWWWLTFLIPVVGLILQVIFMSVEGTKGPNKYGPDPLASERSDAQG</sequence>
<protein>
    <recommendedName>
        <fullName evidence="4">DUF805 domain-containing protein</fullName>
    </recommendedName>
</protein>
<accession>A0A085UY24</accession>
<feature type="transmembrane region" description="Helical" evidence="1">
    <location>
        <begin position="83"/>
        <end position="105"/>
    </location>
</feature>
<keyword evidence="1" id="KW-0812">Transmembrane</keyword>
<dbReference type="EMBL" id="JPQT01000125">
    <property type="protein sequence ID" value="KFE48087.1"/>
    <property type="molecule type" value="Genomic_DNA"/>
</dbReference>
<proteinExistence type="predicted"/>
<feature type="transmembrane region" description="Helical" evidence="1">
    <location>
        <begin position="46"/>
        <end position="71"/>
    </location>
</feature>
<keyword evidence="1" id="KW-1133">Transmembrane helix</keyword>
<organism evidence="2 3">
    <name type="scientific">Pseudomonas syringae</name>
    <dbReference type="NCBI Taxonomy" id="317"/>
    <lineage>
        <taxon>Bacteria</taxon>
        <taxon>Pseudomonadati</taxon>
        <taxon>Pseudomonadota</taxon>
        <taxon>Gammaproteobacteria</taxon>
        <taxon>Pseudomonadales</taxon>
        <taxon>Pseudomonadaceae</taxon>
        <taxon>Pseudomonas</taxon>
    </lineage>
</organism>
<dbReference type="PANTHER" id="PTHR34980:SF2">
    <property type="entry name" value="INNER MEMBRANE PROTEIN YHAH-RELATED"/>
    <property type="match status" value="1"/>
</dbReference>
<comment type="caution">
    <text evidence="2">The sequence shown here is derived from an EMBL/GenBank/DDBJ whole genome shotgun (WGS) entry which is preliminary data.</text>
</comment>
<evidence type="ECO:0008006" key="4">
    <source>
        <dbReference type="Google" id="ProtNLM"/>
    </source>
</evidence>
<evidence type="ECO:0000313" key="3">
    <source>
        <dbReference type="Proteomes" id="UP000028643"/>
    </source>
</evidence>
<dbReference type="PATRIC" id="fig|317.174.peg.4569"/>
<name>A0A085UY24_PSESX</name>
<evidence type="ECO:0000256" key="1">
    <source>
        <dbReference type="SAM" id="Phobius"/>
    </source>
</evidence>
<feature type="transmembrane region" description="Helical" evidence="1">
    <location>
        <begin position="21"/>
        <end position="40"/>
    </location>
</feature>
<dbReference type="InterPro" id="IPR008523">
    <property type="entry name" value="DUF805"/>
</dbReference>
<dbReference type="Proteomes" id="UP000028643">
    <property type="component" value="Unassembled WGS sequence"/>
</dbReference>
<dbReference type="GO" id="GO:0005886">
    <property type="term" value="C:plasma membrane"/>
    <property type="evidence" value="ECO:0007669"/>
    <property type="project" value="TreeGrafter"/>
</dbReference>
<dbReference type="PANTHER" id="PTHR34980">
    <property type="entry name" value="INNER MEMBRANE PROTEIN-RELATED-RELATED"/>
    <property type="match status" value="1"/>
</dbReference>
<dbReference type="AlphaFoldDB" id="A0A085UY24"/>
<dbReference type="Pfam" id="PF05656">
    <property type="entry name" value="DUF805"/>
    <property type="match status" value="1"/>
</dbReference>
<reference evidence="2 3" key="1">
    <citation type="submission" date="2014-07" db="EMBL/GenBank/DDBJ databases">
        <title>Draft Genome Sequences of Environmental Pseudomonas syringae strains.</title>
        <authorList>
            <person name="Baltrus D.A."/>
            <person name="Berge O."/>
            <person name="Morris C."/>
        </authorList>
    </citation>
    <scope>NUCLEOTIDE SEQUENCE [LARGE SCALE GENOMIC DNA]</scope>
    <source>
        <strain evidence="2 3">CEB003</strain>
    </source>
</reference>